<keyword evidence="2" id="KW-0479">Metal-binding</keyword>
<evidence type="ECO:0000256" key="4">
    <source>
        <dbReference type="ARBA" id="ARBA00022771"/>
    </source>
</evidence>
<dbReference type="PROSITE" id="PS50157">
    <property type="entry name" value="ZINC_FINGER_C2H2_2"/>
    <property type="match status" value="3"/>
</dbReference>
<dbReference type="PROSITE" id="PS00028">
    <property type="entry name" value="ZINC_FINGER_C2H2_1"/>
    <property type="match status" value="3"/>
</dbReference>
<dbReference type="InParanoid" id="A0A1S4FE78"/>
<proteinExistence type="predicted"/>
<dbReference type="InterPro" id="IPR013087">
    <property type="entry name" value="Znf_C2H2_type"/>
</dbReference>
<evidence type="ECO:0000256" key="5">
    <source>
        <dbReference type="ARBA" id="ARBA00022833"/>
    </source>
</evidence>
<reference evidence="7" key="2">
    <citation type="submission" date="2020-05" db="UniProtKB">
        <authorList>
            <consortium name="EnsemblMetazoa"/>
        </authorList>
    </citation>
    <scope>IDENTIFICATION</scope>
    <source>
        <strain evidence="7">LVP_AGWG</strain>
    </source>
</reference>
<dbReference type="GO" id="GO:0008270">
    <property type="term" value="F:zinc ion binding"/>
    <property type="evidence" value="ECO:0007669"/>
    <property type="project" value="UniProtKB-UniRule"/>
</dbReference>
<dbReference type="SMART" id="SM00355">
    <property type="entry name" value="ZnF_C2H2"/>
    <property type="match status" value="3"/>
</dbReference>
<protein>
    <submittedName>
        <fullName evidence="7">Uncharacterized protein</fullName>
    </submittedName>
</protein>
<dbReference type="Gene3D" id="3.30.160.60">
    <property type="entry name" value="Classic Zinc Finger"/>
    <property type="match status" value="2"/>
</dbReference>
<comment type="subcellular location">
    <subcellularLocation>
        <location evidence="1">Nucleus</location>
    </subcellularLocation>
</comment>
<name>A0A1S4FE78_AEDAE</name>
<evidence type="ECO:0000313" key="8">
    <source>
        <dbReference type="Proteomes" id="UP000008820"/>
    </source>
</evidence>
<dbReference type="VEuPathDB" id="VectorBase:AAEL006603"/>
<evidence type="ECO:0000256" key="2">
    <source>
        <dbReference type="ARBA" id="ARBA00022723"/>
    </source>
</evidence>
<dbReference type="InterPro" id="IPR012934">
    <property type="entry name" value="Znf_AD"/>
</dbReference>
<dbReference type="Proteomes" id="UP000008820">
    <property type="component" value="Chromosome 2"/>
</dbReference>
<evidence type="ECO:0000256" key="1">
    <source>
        <dbReference type="ARBA" id="ARBA00004123"/>
    </source>
</evidence>
<organism evidence="7 8">
    <name type="scientific">Aedes aegypti</name>
    <name type="common">Yellowfever mosquito</name>
    <name type="synonym">Culex aegypti</name>
    <dbReference type="NCBI Taxonomy" id="7159"/>
    <lineage>
        <taxon>Eukaryota</taxon>
        <taxon>Metazoa</taxon>
        <taxon>Ecdysozoa</taxon>
        <taxon>Arthropoda</taxon>
        <taxon>Hexapoda</taxon>
        <taxon>Insecta</taxon>
        <taxon>Pterygota</taxon>
        <taxon>Neoptera</taxon>
        <taxon>Endopterygota</taxon>
        <taxon>Diptera</taxon>
        <taxon>Nematocera</taxon>
        <taxon>Culicoidea</taxon>
        <taxon>Culicidae</taxon>
        <taxon>Culicinae</taxon>
        <taxon>Aedini</taxon>
        <taxon>Aedes</taxon>
        <taxon>Stegomyia</taxon>
    </lineage>
</organism>
<dbReference type="Pfam" id="PF00096">
    <property type="entry name" value="zf-C2H2"/>
    <property type="match status" value="2"/>
</dbReference>
<keyword evidence="4" id="KW-0863">Zinc-finger</keyword>
<dbReference type="OrthoDB" id="1405595at2759"/>
<sequence length="257" mass="30209">MSEIKKEISSETICRLCLQERDHYRSIFPSENIALDDWIESLTTIKILYVSNAPAALCLECETILKNYESFREMCFINDRSFREMFPQTTEQPSIDDDEDFKDGREVYTFEYMVKEESDLQSDTIPEIENMSAVVNENNMSELSTVEDWTDSTATSMDHFPYQCHICLRRFRVERNLKRHGRVHMPKMAKVQCEYCEKLLTNDTALRIHMRSHTREEEPYGCQECGQSFSTSGLLTRHVRIHNKNRMIDSVDAQLIK</sequence>
<keyword evidence="8" id="KW-1185">Reference proteome</keyword>
<dbReference type="SUPFAM" id="SSF57667">
    <property type="entry name" value="beta-beta-alpha zinc fingers"/>
    <property type="match status" value="2"/>
</dbReference>
<keyword evidence="6" id="KW-0539">Nucleus</keyword>
<dbReference type="EnsemblMetazoa" id="AAEL006603-RA">
    <property type="protein sequence ID" value="AAEL006603-PA"/>
    <property type="gene ID" value="AAEL006603"/>
</dbReference>
<dbReference type="GO" id="GO:0005634">
    <property type="term" value="C:nucleus"/>
    <property type="evidence" value="ECO:0007669"/>
    <property type="project" value="UniProtKB-SubCell"/>
</dbReference>
<evidence type="ECO:0000256" key="3">
    <source>
        <dbReference type="ARBA" id="ARBA00022737"/>
    </source>
</evidence>
<dbReference type="PANTHER" id="PTHR24394">
    <property type="entry name" value="ZINC FINGER PROTEIN"/>
    <property type="match status" value="1"/>
</dbReference>
<dbReference type="SUPFAM" id="SSF57716">
    <property type="entry name" value="Glucocorticoid receptor-like (DNA-binding domain)"/>
    <property type="match status" value="1"/>
</dbReference>
<dbReference type="SMART" id="SM00868">
    <property type="entry name" value="zf-AD"/>
    <property type="match status" value="1"/>
</dbReference>
<evidence type="ECO:0000313" key="7">
    <source>
        <dbReference type="EnsemblMetazoa" id="AAEL006603-PA"/>
    </source>
</evidence>
<dbReference type="Gene3D" id="3.40.1800.20">
    <property type="match status" value="1"/>
</dbReference>
<dbReference type="FunFam" id="3.30.160.60:FF:002343">
    <property type="entry name" value="Zinc finger protein 33A"/>
    <property type="match status" value="1"/>
</dbReference>
<gene>
    <name evidence="7" type="primary">5568171</name>
</gene>
<keyword evidence="5" id="KW-0862">Zinc</keyword>
<accession>A0A1S4FE78</accession>
<reference evidence="7 8" key="1">
    <citation type="submission" date="2017-06" db="EMBL/GenBank/DDBJ databases">
        <title>Aedes aegypti genome working group (AGWG) sequencing and assembly.</title>
        <authorList>
            <consortium name="Aedes aegypti Genome Working Group (AGWG)"/>
            <person name="Matthews B.J."/>
        </authorList>
    </citation>
    <scope>NUCLEOTIDE SEQUENCE [LARGE SCALE GENOMIC DNA]</scope>
    <source>
        <strain evidence="7 8">LVP_AGWG</strain>
    </source>
</reference>
<dbReference type="InterPro" id="IPR036236">
    <property type="entry name" value="Znf_C2H2_sf"/>
</dbReference>
<dbReference type="AlphaFoldDB" id="A0A1S4FE78"/>
<dbReference type="PROSITE" id="PS51915">
    <property type="entry name" value="ZAD"/>
    <property type="match status" value="1"/>
</dbReference>
<dbReference type="GO" id="GO:0000981">
    <property type="term" value="F:DNA-binding transcription factor activity, RNA polymerase II-specific"/>
    <property type="evidence" value="ECO:0007669"/>
    <property type="project" value="TreeGrafter"/>
</dbReference>
<dbReference type="Pfam" id="PF07776">
    <property type="entry name" value="zf-AD"/>
    <property type="match status" value="1"/>
</dbReference>
<evidence type="ECO:0000256" key="6">
    <source>
        <dbReference type="ARBA" id="ARBA00023242"/>
    </source>
</evidence>
<dbReference type="PANTHER" id="PTHR24394:SF29">
    <property type="entry name" value="MYONEURIN"/>
    <property type="match status" value="1"/>
</dbReference>
<keyword evidence="3" id="KW-0677">Repeat</keyword>